<comment type="caution">
    <text evidence="1">The sequence shown here is derived from an EMBL/GenBank/DDBJ whole genome shotgun (WGS) entry which is preliminary data.</text>
</comment>
<dbReference type="OrthoDB" id="2255497at2759"/>
<proteinExistence type="predicted"/>
<name>A0A1X2G9Q1_9FUNG</name>
<dbReference type="Proteomes" id="UP000242146">
    <property type="component" value="Unassembled WGS sequence"/>
</dbReference>
<evidence type="ECO:0000313" key="1">
    <source>
        <dbReference type="EMBL" id="ORX48586.1"/>
    </source>
</evidence>
<dbReference type="EMBL" id="MCGT01000029">
    <property type="protein sequence ID" value="ORX48586.1"/>
    <property type="molecule type" value="Genomic_DNA"/>
</dbReference>
<gene>
    <name evidence="1" type="ORF">DM01DRAFT_1291988</name>
</gene>
<keyword evidence="2" id="KW-1185">Reference proteome</keyword>
<evidence type="ECO:0000313" key="2">
    <source>
        <dbReference type="Proteomes" id="UP000242146"/>
    </source>
</evidence>
<sequence length="634" mass="70916">MFSSLTVGDWANIDEVAKNLASQPKYAEQTAEKVKGLVVKSINTIAKKRNENFPLSNYCNQLVVFYKSKHATNRFNKAWLLEQEKQKVKYFGRLTGAKASSLGAIELGKELDNEIEATLTSTNRSGDNLCNTPVEAMHSATSPNQEAIVGDKVSNCGANGDADNDLISMYLGKQEVDGLHLQGTTVGTAIKHKALRIFKTWKANDLPVTNDQIHWMKCGLSSILDLVNVASTEEFLDCYENEHWVLIKDDLAARYRVMESPMNELFNQTWDVVASLLARTNDASIAKLYVTQVKAQNRETRKLLDLITVVISIVDGNSFLLEPANIDRVTEFDFLLQVWGPCLKAICDVHSVLRMKAGESSPRLGTMARKRLYDEVNVGFKEDLRLIYDSHHKEHDLLCLEASKSGSSAKLTSDTTKLYREAKDNLDDMVNHLLLNNSLPCPSSWFMQTNGLSAQVGSIHLSHPGLYVVTNQASIRFPSNFTAIADFKEPITLIINMIFKLEQNAQLIRQSIDRIANESSSLDTSMGRPRTVIGPCDWVYSTRPTYYDPPFDNPRNAKVPLDLFGTADAYDHAKHTSHADGSNPTTSSTISAELLRNADDFGWLKADKKYFNIYTKAYADRHPFSDVSNIHQND</sequence>
<protein>
    <submittedName>
        <fullName evidence="1">Uncharacterized protein</fullName>
    </submittedName>
</protein>
<accession>A0A1X2G9Q1</accession>
<reference evidence="1 2" key="1">
    <citation type="submission" date="2016-07" db="EMBL/GenBank/DDBJ databases">
        <title>Pervasive Adenine N6-methylation of Active Genes in Fungi.</title>
        <authorList>
            <consortium name="DOE Joint Genome Institute"/>
            <person name="Mondo S.J."/>
            <person name="Dannebaum R.O."/>
            <person name="Kuo R.C."/>
            <person name="Labutti K."/>
            <person name="Haridas S."/>
            <person name="Kuo A."/>
            <person name="Salamov A."/>
            <person name="Ahrendt S.R."/>
            <person name="Lipzen A."/>
            <person name="Sullivan W."/>
            <person name="Andreopoulos W.B."/>
            <person name="Clum A."/>
            <person name="Lindquist E."/>
            <person name="Daum C."/>
            <person name="Ramamoorthy G.K."/>
            <person name="Gryganskyi A."/>
            <person name="Culley D."/>
            <person name="Magnuson J.K."/>
            <person name="James T.Y."/>
            <person name="O'Malley M.A."/>
            <person name="Stajich J.E."/>
            <person name="Spatafora J.W."/>
            <person name="Visel A."/>
            <person name="Grigoriev I.V."/>
        </authorList>
    </citation>
    <scope>NUCLEOTIDE SEQUENCE [LARGE SCALE GENOMIC DNA]</scope>
    <source>
        <strain evidence="1 2">NRRL 3301</strain>
    </source>
</reference>
<organism evidence="1 2">
    <name type="scientific">Hesseltinella vesiculosa</name>
    <dbReference type="NCBI Taxonomy" id="101127"/>
    <lineage>
        <taxon>Eukaryota</taxon>
        <taxon>Fungi</taxon>
        <taxon>Fungi incertae sedis</taxon>
        <taxon>Mucoromycota</taxon>
        <taxon>Mucoromycotina</taxon>
        <taxon>Mucoromycetes</taxon>
        <taxon>Mucorales</taxon>
        <taxon>Cunninghamellaceae</taxon>
        <taxon>Hesseltinella</taxon>
    </lineage>
</organism>
<dbReference type="AlphaFoldDB" id="A0A1X2G9Q1"/>